<accession>A0A0F5LP03</accession>
<dbReference type="InterPro" id="IPR002347">
    <property type="entry name" value="SDR_fam"/>
</dbReference>
<dbReference type="PATRIC" id="fig|1121477.3.peg.3624"/>
<organism evidence="4 5">
    <name type="scientific">Devosia limi DSM 17137</name>
    <dbReference type="NCBI Taxonomy" id="1121477"/>
    <lineage>
        <taxon>Bacteria</taxon>
        <taxon>Pseudomonadati</taxon>
        <taxon>Pseudomonadota</taxon>
        <taxon>Alphaproteobacteria</taxon>
        <taxon>Hyphomicrobiales</taxon>
        <taxon>Devosiaceae</taxon>
        <taxon>Devosia</taxon>
    </lineage>
</organism>
<comment type="caution">
    <text evidence="4">The sequence shown here is derived from an EMBL/GenBank/DDBJ whole genome shotgun (WGS) entry which is preliminary data.</text>
</comment>
<comment type="similarity">
    <text evidence="1">Belongs to the short-chain dehydrogenases/reductases (SDR) family.</text>
</comment>
<dbReference type="PROSITE" id="PS00061">
    <property type="entry name" value="ADH_SHORT"/>
    <property type="match status" value="1"/>
</dbReference>
<dbReference type="Gene3D" id="3.40.50.720">
    <property type="entry name" value="NAD(P)-binding Rossmann-like Domain"/>
    <property type="match status" value="1"/>
</dbReference>
<dbReference type="AlphaFoldDB" id="A0A0F5LP03"/>
<dbReference type="EMBL" id="LAJF01000084">
    <property type="protein sequence ID" value="KKB84050.1"/>
    <property type="molecule type" value="Genomic_DNA"/>
</dbReference>
<dbReference type="SMART" id="SM00822">
    <property type="entry name" value="PKS_KR"/>
    <property type="match status" value="1"/>
</dbReference>
<name>A0A0F5LP03_9HYPH</name>
<evidence type="ECO:0000256" key="2">
    <source>
        <dbReference type="ARBA" id="ARBA00023002"/>
    </source>
</evidence>
<dbReference type="InterPro" id="IPR057326">
    <property type="entry name" value="KR_dom"/>
</dbReference>
<protein>
    <submittedName>
        <fullName evidence="4">Gluconate 5-dehydrogenase</fullName>
    </submittedName>
</protein>
<evidence type="ECO:0000313" key="4">
    <source>
        <dbReference type="EMBL" id="KKB84050.1"/>
    </source>
</evidence>
<proteinExistence type="inferred from homology"/>
<dbReference type="Proteomes" id="UP000033608">
    <property type="component" value="Unassembled WGS sequence"/>
</dbReference>
<evidence type="ECO:0000259" key="3">
    <source>
        <dbReference type="SMART" id="SM00822"/>
    </source>
</evidence>
<feature type="domain" description="Ketoreductase" evidence="3">
    <location>
        <begin position="16"/>
        <end position="195"/>
    </location>
</feature>
<dbReference type="GO" id="GO:0016491">
    <property type="term" value="F:oxidoreductase activity"/>
    <property type="evidence" value="ECO:0007669"/>
    <property type="project" value="UniProtKB-KW"/>
</dbReference>
<dbReference type="InterPro" id="IPR036291">
    <property type="entry name" value="NAD(P)-bd_dom_sf"/>
</dbReference>
<evidence type="ECO:0000256" key="1">
    <source>
        <dbReference type="ARBA" id="ARBA00006484"/>
    </source>
</evidence>
<keyword evidence="2" id="KW-0560">Oxidoreductase</keyword>
<dbReference type="Pfam" id="PF13561">
    <property type="entry name" value="adh_short_C2"/>
    <property type="match status" value="1"/>
</dbReference>
<keyword evidence="5" id="KW-1185">Reference proteome</keyword>
<gene>
    <name evidence="4" type="ORF">VW29_12355</name>
</gene>
<dbReference type="PRINTS" id="PR00080">
    <property type="entry name" value="SDRFAMILY"/>
</dbReference>
<dbReference type="InterPro" id="IPR020904">
    <property type="entry name" value="Sc_DH/Rdtase_CS"/>
</dbReference>
<dbReference type="PRINTS" id="PR00081">
    <property type="entry name" value="GDHRDH"/>
</dbReference>
<dbReference type="STRING" id="1121477.SAMN02745223_00724"/>
<dbReference type="SUPFAM" id="SSF51735">
    <property type="entry name" value="NAD(P)-binding Rossmann-fold domains"/>
    <property type="match status" value="1"/>
</dbReference>
<dbReference type="PANTHER" id="PTHR43669">
    <property type="entry name" value="5-KETO-D-GLUCONATE 5-REDUCTASE"/>
    <property type="match status" value="1"/>
</dbReference>
<evidence type="ECO:0000313" key="5">
    <source>
        <dbReference type="Proteomes" id="UP000033608"/>
    </source>
</evidence>
<reference evidence="4 5" key="1">
    <citation type="submission" date="2015-03" db="EMBL/GenBank/DDBJ databases">
        <authorList>
            <person name="Hassan Y.I."/>
            <person name="Lepp D."/>
            <person name="Zhou T."/>
        </authorList>
    </citation>
    <scope>NUCLEOTIDE SEQUENCE [LARGE SCALE GENOMIC DNA]</scope>
    <source>
        <strain evidence="4 5">DSM 17137</strain>
    </source>
</reference>
<sequence length="260" mass="26690">METPLSQPSPFDLTGQRALITGSSRGLGLAIARGLARAGAAIVLNGRDSVSLGAAAADLAASGASVTAVAFDVTSSDSVDEAVGYIEAELGPIDILVNNAGIMRGGALLDYTQDDFEALLSANLVSAFLVSRRVAPAMIARGNGRIINLVSTRADRPLPGNAPYAASKAALVNLTHGMALEWAPLGLNVNAIAPGFFRTEMNAARQADPAFDAFARSRTPMGRWGEPHEISGAAVFLASAAATFVNGHVLYVDGAHHAAV</sequence>
<dbReference type="PANTHER" id="PTHR43669:SF14">
    <property type="entry name" value="OXIDOREDUCTASE"/>
    <property type="match status" value="1"/>
</dbReference>
<dbReference type="FunFam" id="3.40.50.720:FF:000084">
    <property type="entry name" value="Short-chain dehydrogenase reductase"/>
    <property type="match status" value="1"/>
</dbReference>